<feature type="compositionally biased region" description="Low complexity" evidence="1">
    <location>
        <begin position="235"/>
        <end position="248"/>
    </location>
</feature>
<feature type="compositionally biased region" description="Polar residues" evidence="1">
    <location>
        <begin position="296"/>
        <end position="306"/>
    </location>
</feature>
<feature type="signal peptide" evidence="3">
    <location>
        <begin position="1"/>
        <end position="26"/>
    </location>
</feature>
<dbReference type="AlphaFoldDB" id="A0A8H7AHA6"/>
<sequence>MMAPRSTISKLLLVCLASSVVPGASALTVAISAAQALGILEGRQTSTCANSSFARCADTKLPSDFCCSADSTCISLDSSSSALCCPNGADCSKIQPISCELSFQDVSGRPDAAIKTTRLDGKLPTCGSNTCCPFGYTCDNNSQCVMDKATSSTGSASKLPSASATSTSSTTSATPPAGIDSTKPAAAEGTPLCPRFPGAAVAVGFFPGMLAGALMAVIAVICLGRRRSQDDRPYSKGSSWSSIKYSNSHNHGRTGTGTITGISEPMPMTQGVRTDFLRRQPNGMIRNGASRAKSWFSTKSSPTFGDSNEKVSPLNPISHWKMPTPPVPNNIPLTNLGKTVPVTPPSQIRPSAASLAREPSTESIKIYSPPSMVRPPSNSGFSPSSRHQSQHGFKSSIMEKLSPFKGTELKAKNGSPPSPSMNINSINAPRGGALDPTPSSYGATTMPQTPAPQRPRQSDNDAILPSMQYQTPQTNSTPYPNNYTTNTPARRPPPSSSNQSRHLTHMTTFTDVLRDAGLESREEHPPPAMPAMPKGLDWKSGVKKAKKPKWENTTNISAHKKGGNVEYI</sequence>
<protein>
    <submittedName>
        <fullName evidence="4">Uncharacterized protein</fullName>
    </submittedName>
</protein>
<reference evidence="4" key="1">
    <citation type="submission" date="2020-02" db="EMBL/GenBank/DDBJ databases">
        <authorList>
            <person name="Palmer J.M."/>
        </authorList>
    </citation>
    <scope>NUCLEOTIDE SEQUENCE</scope>
    <source>
        <strain evidence="4">EPUS1.4</strain>
        <tissue evidence="4">Thallus</tissue>
    </source>
</reference>
<feature type="region of interest" description="Disordered" evidence="1">
    <location>
        <begin position="520"/>
        <end position="568"/>
    </location>
</feature>
<feature type="compositionally biased region" description="Low complexity" evidence="1">
    <location>
        <begin position="420"/>
        <end position="429"/>
    </location>
</feature>
<feature type="compositionally biased region" description="Low complexity" evidence="1">
    <location>
        <begin position="155"/>
        <end position="177"/>
    </location>
</feature>
<feature type="compositionally biased region" description="Polar residues" evidence="1">
    <location>
        <begin position="376"/>
        <end position="393"/>
    </location>
</feature>
<name>A0A8H7AHA6_9EURO</name>
<keyword evidence="2" id="KW-0472">Membrane</keyword>
<comment type="caution">
    <text evidence="4">The sequence shown here is derived from an EMBL/GenBank/DDBJ whole genome shotgun (WGS) entry which is preliminary data.</text>
</comment>
<feature type="region of interest" description="Disordered" evidence="1">
    <location>
        <begin position="296"/>
        <end position="394"/>
    </location>
</feature>
<keyword evidence="2" id="KW-1133">Transmembrane helix</keyword>
<feature type="compositionally biased region" description="Low complexity" evidence="1">
    <location>
        <begin position="469"/>
        <end position="489"/>
    </location>
</feature>
<feature type="chain" id="PRO_5034673226" evidence="3">
    <location>
        <begin position="27"/>
        <end position="568"/>
    </location>
</feature>
<keyword evidence="5" id="KW-1185">Reference proteome</keyword>
<evidence type="ECO:0000256" key="1">
    <source>
        <dbReference type="SAM" id="MobiDB-lite"/>
    </source>
</evidence>
<feature type="transmembrane region" description="Helical" evidence="2">
    <location>
        <begin position="199"/>
        <end position="223"/>
    </location>
</feature>
<dbReference type="OrthoDB" id="5338512at2759"/>
<evidence type="ECO:0000256" key="3">
    <source>
        <dbReference type="SAM" id="SignalP"/>
    </source>
</evidence>
<feature type="compositionally biased region" description="Polar residues" evidence="1">
    <location>
        <begin position="437"/>
        <end position="448"/>
    </location>
</feature>
<feature type="region of interest" description="Disordered" evidence="1">
    <location>
        <begin position="407"/>
        <end position="501"/>
    </location>
</feature>
<feature type="region of interest" description="Disordered" evidence="1">
    <location>
        <begin position="229"/>
        <end position="267"/>
    </location>
</feature>
<feature type="region of interest" description="Disordered" evidence="1">
    <location>
        <begin position="153"/>
        <end position="186"/>
    </location>
</feature>
<gene>
    <name evidence="4" type="ORF">GJ744_008428</name>
</gene>
<organism evidence="4 5">
    <name type="scientific">Endocarpon pusillum</name>
    <dbReference type="NCBI Taxonomy" id="364733"/>
    <lineage>
        <taxon>Eukaryota</taxon>
        <taxon>Fungi</taxon>
        <taxon>Dikarya</taxon>
        <taxon>Ascomycota</taxon>
        <taxon>Pezizomycotina</taxon>
        <taxon>Eurotiomycetes</taxon>
        <taxon>Chaetothyriomycetidae</taxon>
        <taxon>Verrucariales</taxon>
        <taxon>Verrucariaceae</taxon>
        <taxon>Endocarpon</taxon>
    </lineage>
</organism>
<accession>A0A8H7AHA6</accession>
<dbReference type="EMBL" id="JAACFV010000046">
    <property type="protein sequence ID" value="KAF7509033.1"/>
    <property type="molecule type" value="Genomic_DNA"/>
</dbReference>
<proteinExistence type="predicted"/>
<evidence type="ECO:0000256" key="2">
    <source>
        <dbReference type="SAM" id="Phobius"/>
    </source>
</evidence>
<keyword evidence="2" id="KW-0812">Transmembrane</keyword>
<keyword evidence="3" id="KW-0732">Signal</keyword>
<evidence type="ECO:0000313" key="4">
    <source>
        <dbReference type="EMBL" id="KAF7509033.1"/>
    </source>
</evidence>
<evidence type="ECO:0000313" key="5">
    <source>
        <dbReference type="Proteomes" id="UP000606974"/>
    </source>
</evidence>
<dbReference type="Proteomes" id="UP000606974">
    <property type="component" value="Unassembled WGS sequence"/>
</dbReference>